<organism evidence="7">
    <name type="scientific">Pseudomonas vlassakiae</name>
    <dbReference type="NCBI Taxonomy" id="485888"/>
    <lineage>
        <taxon>Bacteria</taxon>
        <taxon>Pseudomonadati</taxon>
        <taxon>Pseudomonadota</taxon>
        <taxon>Gammaproteobacteria</taxon>
        <taxon>Pseudomonadales</taxon>
        <taxon>Pseudomonadaceae</taxon>
        <taxon>Pseudomonas</taxon>
    </lineage>
</organism>
<name>A0A923GM52_9PSED</name>
<evidence type="ECO:0000256" key="2">
    <source>
        <dbReference type="ARBA" id="ARBA00006671"/>
    </source>
</evidence>
<sequence length="181" mass="19014">MKKSLVTLSLGLLTGLAGNAAFAYTSSISFEGRITPESCPIEVVNPGDGSADDNVYMGDIPAGRFTAANVEVRGAAFAIRVPDKASCSITEDNAFVKFDGDADASGNYFRVNPGADSAQNVSIVIKDVTNKSIKPGETSEDYLLNASGPTDLRFDAYYRSTAATVTAGAASANVRYTVDYR</sequence>
<dbReference type="GO" id="GO:0043709">
    <property type="term" value="P:cell adhesion involved in single-species biofilm formation"/>
    <property type="evidence" value="ECO:0007669"/>
    <property type="project" value="TreeGrafter"/>
</dbReference>
<evidence type="ECO:0000313" key="8">
    <source>
        <dbReference type="EMBL" id="MBV4539706.1"/>
    </source>
</evidence>
<feature type="domain" description="Fimbrial-type adhesion" evidence="6">
    <location>
        <begin position="28"/>
        <end position="180"/>
    </location>
</feature>
<feature type="chain" id="PRO_5044696327" evidence="5">
    <location>
        <begin position="24"/>
        <end position="181"/>
    </location>
</feature>
<protein>
    <submittedName>
        <fullName evidence="7">Type 1 fimbrial protein</fullName>
    </submittedName>
</protein>
<dbReference type="InterPro" id="IPR000259">
    <property type="entry name" value="Adhesion_dom_fimbrial"/>
</dbReference>
<dbReference type="AlphaFoldDB" id="A0A923GM52"/>
<dbReference type="PANTHER" id="PTHR33420:SF3">
    <property type="entry name" value="FIMBRIAL SUBUNIT ELFA"/>
    <property type="match status" value="1"/>
</dbReference>
<evidence type="ECO:0000313" key="9">
    <source>
        <dbReference type="Proteomes" id="UP000628137"/>
    </source>
</evidence>
<reference evidence="7" key="2">
    <citation type="submission" date="2020-07" db="EMBL/GenBank/DDBJ databases">
        <authorList>
            <person name="Lood C."/>
            <person name="Girard L."/>
        </authorList>
    </citation>
    <scope>NUCLEOTIDE SEQUENCE</scope>
    <source>
        <strain evidence="7">RW4S2</strain>
    </source>
</reference>
<dbReference type="Pfam" id="PF00419">
    <property type="entry name" value="Fimbrial"/>
    <property type="match status" value="1"/>
</dbReference>
<dbReference type="Gene3D" id="2.60.40.1090">
    <property type="entry name" value="Fimbrial-type adhesion domain"/>
    <property type="match status" value="1"/>
</dbReference>
<proteinExistence type="inferred from homology"/>
<dbReference type="EMBL" id="JABWRP020000001">
    <property type="protein sequence ID" value="MBV4539706.1"/>
    <property type="molecule type" value="Genomic_DNA"/>
</dbReference>
<dbReference type="InterPro" id="IPR008966">
    <property type="entry name" value="Adhesion_dom_sf"/>
</dbReference>
<evidence type="ECO:0000256" key="3">
    <source>
        <dbReference type="ARBA" id="ARBA00022729"/>
    </source>
</evidence>
<comment type="subcellular location">
    <subcellularLocation>
        <location evidence="1">Fimbrium</location>
    </subcellularLocation>
</comment>
<dbReference type="Proteomes" id="UP000628137">
    <property type="component" value="Unassembled WGS sequence"/>
</dbReference>
<reference evidence="7 9" key="1">
    <citation type="journal article" date="2020" name="Microorganisms">
        <title>Reliable Identification of Environmental Pseudomonas Isolates Using the rpoD Gene.</title>
        <authorList>
            <consortium name="The Broad Institute Genome Sequencing Platform"/>
            <person name="Girard L."/>
            <person name="Lood C."/>
            <person name="Rokni-Zadeh H."/>
            <person name="van Noort V."/>
            <person name="Lavigne R."/>
            <person name="De Mot R."/>
        </authorList>
    </citation>
    <scope>NUCLEOTIDE SEQUENCE</scope>
    <source>
        <strain evidence="7 9">RW4S2</strain>
    </source>
</reference>
<dbReference type="GO" id="GO:0009289">
    <property type="term" value="C:pilus"/>
    <property type="evidence" value="ECO:0007669"/>
    <property type="project" value="UniProtKB-SubCell"/>
</dbReference>
<accession>A0A923GM52</accession>
<dbReference type="InterPro" id="IPR036937">
    <property type="entry name" value="Adhesion_dom_fimbrial_sf"/>
</dbReference>
<comment type="similarity">
    <text evidence="2">Belongs to the fimbrial protein family.</text>
</comment>
<gene>
    <name evidence="8" type="ORF">HU738_001410</name>
    <name evidence="7" type="ORF">HU738_21780</name>
</gene>
<comment type="caution">
    <text evidence="7">The sequence shown here is derived from an EMBL/GenBank/DDBJ whole genome shotgun (WGS) entry which is preliminary data.</text>
</comment>
<reference evidence="8" key="3">
    <citation type="submission" date="2021-06" db="EMBL/GenBank/DDBJ databases">
        <title>Updating the genus Pseudomonas: Description of 43 new species and partition of the Pseudomonas putida group.</title>
        <authorList>
            <person name="Girard L."/>
            <person name="Lood C."/>
            <person name="Vandamme P."/>
            <person name="Rokni-Zadeh H."/>
            <person name="Van Noort V."/>
            <person name="Hofte M."/>
            <person name="Lavigne R."/>
            <person name="De Mot R."/>
        </authorList>
    </citation>
    <scope>NUCLEOTIDE SEQUENCE</scope>
    <source>
        <strain evidence="8">RW4S2</strain>
    </source>
</reference>
<evidence type="ECO:0000313" key="7">
    <source>
        <dbReference type="EMBL" id="MBC3473193.1"/>
    </source>
</evidence>
<dbReference type="SUPFAM" id="SSF49401">
    <property type="entry name" value="Bacterial adhesins"/>
    <property type="match status" value="1"/>
</dbReference>
<feature type="signal peptide" evidence="5">
    <location>
        <begin position="1"/>
        <end position="23"/>
    </location>
</feature>
<evidence type="ECO:0000256" key="4">
    <source>
        <dbReference type="ARBA" id="ARBA00023263"/>
    </source>
</evidence>
<evidence type="ECO:0000256" key="1">
    <source>
        <dbReference type="ARBA" id="ARBA00004561"/>
    </source>
</evidence>
<keyword evidence="4" id="KW-0281">Fimbrium</keyword>
<dbReference type="EMBL" id="JABWRP010000024">
    <property type="protein sequence ID" value="MBC3473193.1"/>
    <property type="molecule type" value="Genomic_DNA"/>
</dbReference>
<keyword evidence="3 5" id="KW-0732">Signal</keyword>
<evidence type="ECO:0000259" key="6">
    <source>
        <dbReference type="Pfam" id="PF00419"/>
    </source>
</evidence>
<dbReference type="InterPro" id="IPR050263">
    <property type="entry name" value="Bact_Fimbrial_Adh_Pro"/>
</dbReference>
<dbReference type="PANTHER" id="PTHR33420">
    <property type="entry name" value="FIMBRIAL SUBUNIT ELFA-RELATED"/>
    <property type="match status" value="1"/>
</dbReference>
<dbReference type="RefSeq" id="WP_186604051.1">
    <property type="nucleotide sequence ID" value="NZ_JABWRP020000001.1"/>
</dbReference>
<evidence type="ECO:0000256" key="5">
    <source>
        <dbReference type="SAM" id="SignalP"/>
    </source>
</evidence>
<keyword evidence="9" id="KW-1185">Reference proteome</keyword>